<feature type="repeat" description="WD" evidence="8">
    <location>
        <begin position="274"/>
        <end position="315"/>
    </location>
</feature>
<dbReference type="SUPFAM" id="SSF50978">
    <property type="entry name" value="WD40 repeat-like"/>
    <property type="match status" value="1"/>
</dbReference>
<evidence type="ECO:0000256" key="8">
    <source>
        <dbReference type="PROSITE-ProRule" id="PRU00221"/>
    </source>
</evidence>
<dbReference type="PROSITE" id="PS50896">
    <property type="entry name" value="LISH"/>
    <property type="match status" value="1"/>
</dbReference>
<evidence type="ECO:0000256" key="4">
    <source>
        <dbReference type="ARBA" id="ARBA00022737"/>
    </source>
</evidence>
<dbReference type="SMART" id="SM00320">
    <property type="entry name" value="WD40"/>
    <property type="match status" value="5"/>
</dbReference>
<evidence type="ECO:0000313" key="11">
    <source>
        <dbReference type="Proteomes" id="UP000001449"/>
    </source>
</evidence>
<dbReference type="SMART" id="SM00667">
    <property type="entry name" value="LisH"/>
    <property type="match status" value="1"/>
</dbReference>
<dbReference type="HOGENOM" id="CLU_421215_0_0_1"/>
<dbReference type="KEGG" id="tps:THAPSDRAFT_262521"/>
<accession>B8C2V5</accession>
<dbReference type="InterPro" id="IPR001680">
    <property type="entry name" value="WD40_rpt"/>
</dbReference>
<keyword evidence="6" id="KW-0539">Nucleus</keyword>
<dbReference type="FunFam" id="2.130.10.10:FF:000808">
    <property type="entry name" value="Alternative splicing regulator"/>
    <property type="match status" value="1"/>
</dbReference>
<keyword evidence="2 8" id="KW-0853">WD repeat</keyword>
<evidence type="ECO:0000256" key="6">
    <source>
        <dbReference type="ARBA" id="ARBA00023242"/>
    </source>
</evidence>
<dbReference type="PROSITE" id="PS50294">
    <property type="entry name" value="WD_REPEATS_REGION"/>
    <property type="match status" value="2"/>
</dbReference>
<evidence type="ECO:0000256" key="1">
    <source>
        <dbReference type="ARBA" id="ARBA00004123"/>
    </source>
</evidence>
<dbReference type="InterPro" id="IPR015943">
    <property type="entry name" value="WD40/YVTN_repeat-like_dom_sf"/>
</dbReference>
<dbReference type="GeneID" id="7450062"/>
<dbReference type="InterPro" id="IPR036322">
    <property type="entry name" value="WD40_repeat_dom_sf"/>
</dbReference>
<evidence type="ECO:0000256" key="7">
    <source>
        <dbReference type="ARBA" id="ARBA00025801"/>
    </source>
</evidence>
<keyword evidence="3" id="KW-0507">mRNA processing</keyword>
<evidence type="ECO:0000259" key="9">
    <source>
        <dbReference type="Pfam" id="PF17814"/>
    </source>
</evidence>
<dbReference type="GO" id="GO:0008380">
    <property type="term" value="P:RNA splicing"/>
    <property type="evidence" value="ECO:0000318"/>
    <property type="project" value="GO_Central"/>
</dbReference>
<evidence type="ECO:0000256" key="5">
    <source>
        <dbReference type="ARBA" id="ARBA00023187"/>
    </source>
</evidence>
<dbReference type="InterPro" id="IPR054532">
    <property type="entry name" value="TPL_SMU1_LisH-like"/>
</dbReference>
<dbReference type="Gene3D" id="2.130.10.10">
    <property type="entry name" value="YVTN repeat-like/Quinoprotein amine dehydrogenase"/>
    <property type="match status" value="1"/>
</dbReference>
<organism evidence="10 11">
    <name type="scientific">Thalassiosira pseudonana</name>
    <name type="common">Marine diatom</name>
    <name type="synonym">Cyclotella nana</name>
    <dbReference type="NCBI Taxonomy" id="35128"/>
    <lineage>
        <taxon>Eukaryota</taxon>
        <taxon>Sar</taxon>
        <taxon>Stramenopiles</taxon>
        <taxon>Ochrophyta</taxon>
        <taxon>Bacillariophyta</taxon>
        <taxon>Coscinodiscophyceae</taxon>
        <taxon>Thalassiosirophycidae</taxon>
        <taxon>Thalassiosirales</taxon>
        <taxon>Thalassiosiraceae</taxon>
        <taxon>Thalassiosira</taxon>
    </lineage>
</organism>
<evidence type="ECO:0000313" key="10">
    <source>
        <dbReference type="EMBL" id="EED92451.1"/>
    </source>
</evidence>
<dbReference type="OMA" id="MMKQQEP"/>
<dbReference type="PROSITE" id="PS50082">
    <property type="entry name" value="WD_REPEATS_2"/>
    <property type="match status" value="3"/>
</dbReference>
<proteinExistence type="inferred from homology"/>
<feature type="domain" description="TPL/SMU1 LisH-like dimerisation" evidence="9">
    <location>
        <begin position="10"/>
        <end position="39"/>
    </location>
</feature>
<dbReference type="EMBL" id="CM000642">
    <property type="protein sequence ID" value="EED92451.1"/>
    <property type="molecule type" value="Genomic_DNA"/>
</dbReference>
<comment type="similarity">
    <text evidence="7">Belongs to the WD repeat SMU1 family.</text>
</comment>
<feature type="repeat" description="WD" evidence="8">
    <location>
        <begin position="367"/>
        <end position="410"/>
    </location>
</feature>
<protein>
    <submittedName>
        <fullName evidence="10">WD40-repeat protein</fullName>
    </submittedName>
</protein>
<reference evidence="10 11" key="2">
    <citation type="journal article" date="2008" name="Nature">
        <title>The Phaeodactylum genome reveals the evolutionary history of diatom genomes.</title>
        <authorList>
            <person name="Bowler C."/>
            <person name="Allen A.E."/>
            <person name="Badger J.H."/>
            <person name="Grimwood J."/>
            <person name="Jabbari K."/>
            <person name="Kuo A."/>
            <person name="Maheswari U."/>
            <person name="Martens C."/>
            <person name="Maumus F."/>
            <person name="Otillar R.P."/>
            <person name="Rayko E."/>
            <person name="Salamov A."/>
            <person name="Vandepoele K."/>
            <person name="Beszteri B."/>
            <person name="Gruber A."/>
            <person name="Heijde M."/>
            <person name="Katinka M."/>
            <person name="Mock T."/>
            <person name="Valentin K."/>
            <person name="Verret F."/>
            <person name="Berges J.A."/>
            <person name="Brownlee C."/>
            <person name="Cadoret J.P."/>
            <person name="Chiovitti A."/>
            <person name="Choi C.J."/>
            <person name="Coesel S."/>
            <person name="De Martino A."/>
            <person name="Detter J.C."/>
            <person name="Durkin C."/>
            <person name="Falciatore A."/>
            <person name="Fournet J."/>
            <person name="Haruta M."/>
            <person name="Huysman M.J."/>
            <person name="Jenkins B.D."/>
            <person name="Jiroutova K."/>
            <person name="Jorgensen R.E."/>
            <person name="Joubert Y."/>
            <person name="Kaplan A."/>
            <person name="Kroger N."/>
            <person name="Kroth P.G."/>
            <person name="La Roche J."/>
            <person name="Lindquist E."/>
            <person name="Lommer M."/>
            <person name="Martin-Jezequel V."/>
            <person name="Lopez P.J."/>
            <person name="Lucas S."/>
            <person name="Mangogna M."/>
            <person name="McGinnis K."/>
            <person name="Medlin L.K."/>
            <person name="Montsant A."/>
            <person name="Oudot-Le Secq M.P."/>
            <person name="Napoli C."/>
            <person name="Obornik M."/>
            <person name="Parker M.S."/>
            <person name="Petit J.L."/>
            <person name="Porcel B.M."/>
            <person name="Poulsen N."/>
            <person name="Robison M."/>
            <person name="Rychlewski L."/>
            <person name="Rynearson T.A."/>
            <person name="Schmutz J."/>
            <person name="Shapiro H."/>
            <person name="Siaut M."/>
            <person name="Stanley M."/>
            <person name="Sussman M.R."/>
            <person name="Taylor A.R."/>
            <person name="Vardi A."/>
            <person name="von Dassow P."/>
            <person name="Vyverman W."/>
            <person name="Willis A."/>
            <person name="Wyrwicz L.S."/>
            <person name="Rokhsar D.S."/>
            <person name="Weissenbach J."/>
            <person name="Armbrust E.V."/>
            <person name="Green B.R."/>
            <person name="Van de Peer Y."/>
            <person name="Grigoriev I.V."/>
        </authorList>
    </citation>
    <scope>NUCLEOTIDE SEQUENCE [LARGE SCALE GENOMIC DNA]</scope>
    <source>
        <strain evidence="10 11">CCMP1335</strain>
    </source>
</reference>
<dbReference type="InterPro" id="IPR006594">
    <property type="entry name" value="LisH"/>
</dbReference>
<dbReference type="eggNOG" id="KOG0275">
    <property type="taxonomic scope" value="Eukaryota"/>
</dbReference>
<keyword evidence="4" id="KW-0677">Repeat</keyword>
<name>B8C2V5_THAPS</name>
<sequence>MSESSTTDIPSADILRLILAHLTESGLHQTCAALREESGLGMAGLFATSKGRLVSSAEEGRWGEALEILEGLDVERHRQSFLEDYRLHHDGKSSLDDVERRITSLSSLRTSSASNGASTALLLPVNYYGPSNQTQQKRRSQIAKLLKRLVPEVPMQRLASLLQQSVRWQCHTGVFPTIQRLFQNNDDEDGKISSAIDNCAVERIPSRSTQTIRLGKNSYIESAIFLPDGRGLVTGSSDGFIEIWGEPISEKGGTNINYENLRTSDLSYQRNDDLMMHDTAVLAMDVSNDGTLLGTTSSDGTVCVWKIMDGKLLRKLERAHGGSGGGDKGAAVTCIQFSPDGSKILTGGHDSTAREFGLLASRMLKEFRGHRSYVNCCSYAASGNALVVVTASADGNVRVWDGKTAEPMREITPPIPTSNAVSIHTVMHLHSPPQTMIVVPRTDRAYLMSYTGAVLRVFTRDDVQGTDFLAASVSPSNRWLFVAADDGKCVAFDVNTGKECSGRSEKASDITGIIHHPFRGLIGGYSNSKGQKRGILTLWK</sequence>
<evidence type="ECO:0000256" key="3">
    <source>
        <dbReference type="ARBA" id="ARBA00022664"/>
    </source>
</evidence>
<dbReference type="InParanoid" id="B8C2V5"/>
<dbReference type="PaxDb" id="35128-Thaps262521"/>
<dbReference type="STRING" id="35128.B8C2V5"/>
<reference evidence="10 11" key="1">
    <citation type="journal article" date="2004" name="Science">
        <title>The genome of the diatom Thalassiosira pseudonana: ecology, evolution, and metabolism.</title>
        <authorList>
            <person name="Armbrust E.V."/>
            <person name="Berges J.A."/>
            <person name="Bowler C."/>
            <person name="Green B.R."/>
            <person name="Martinez D."/>
            <person name="Putnam N.H."/>
            <person name="Zhou S."/>
            <person name="Allen A.E."/>
            <person name="Apt K.E."/>
            <person name="Bechner M."/>
            <person name="Brzezinski M.A."/>
            <person name="Chaal B.K."/>
            <person name="Chiovitti A."/>
            <person name="Davis A.K."/>
            <person name="Demarest M.S."/>
            <person name="Detter J.C."/>
            <person name="Glavina T."/>
            <person name="Goodstein D."/>
            <person name="Hadi M.Z."/>
            <person name="Hellsten U."/>
            <person name="Hildebrand M."/>
            <person name="Jenkins B.D."/>
            <person name="Jurka J."/>
            <person name="Kapitonov V.V."/>
            <person name="Kroger N."/>
            <person name="Lau W.W."/>
            <person name="Lane T.W."/>
            <person name="Larimer F.W."/>
            <person name="Lippmeier J.C."/>
            <person name="Lucas S."/>
            <person name="Medina M."/>
            <person name="Montsant A."/>
            <person name="Obornik M."/>
            <person name="Parker M.S."/>
            <person name="Palenik B."/>
            <person name="Pazour G.J."/>
            <person name="Richardson P.M."/>
            <person name="Rynearson T.A."/>
            <person name="Saito M.A."/>
            <person name="Schwartz D.C."/>
            <person name="Thamatrakoln K."/>
            <person name="Valentin K."/>
            <person name="Vardi A."/>
            <person name="Wilkerson F.P."/>
            <person name="Rokhsar D.S."/>
        </authorList>
    </citation>
    <scope>NUCLEOTIDE SEQUENCE [LARGE SCALE GENOMIC DNA]</scope>
    <source>
        <strain evidence="10 11">CCMP1335</strain>
    </source>
</reference>
<dbReference type="Proteomes" id="UP000001449">
    <property type="component" value="Chromosome 5"/>
</dbReference>
<comment type="subcellular location">
    <subcellularLocation>
        <location evidence="1">Nucleus</location>
    </subcellularLocation>
</comment>
<dbReference type="FunCoup" id="B8C2V5">
    <property type="interactions" value="574"/>
</dbReference>
<dbReference type="AlphaFoldDB" id="B8C2V5"/>
<keyword evidence="5" id="KW-0508">mRNA splicing</keyword>
<dbReference type="GO" id="GO:0000398">
    <property type="term" value="P:mRNA splicing, via spliceosome"/>
    <property type="evidence" value="ECO:0007669"/>
    <property type="project" value="InterPro"/>
</dbReference>
<dbReference type="Pfam" id="PF17814">
    <property type="entry name" value="LisH_TPL"/>
    <property type="match status" value="1"/>
</dbReference>
<evidence type="ECO:0000256" key="2">
    <source>
        <dbReference type="ARBA" id="ARBA00022574"/>
    </source>
</evidence>
<dbReference type="RefSeq" id="XP_002290699.1">
    <property type="nucleotide sequence ID" value="XM_002290663.1"/>
</dbReference>
<dbReference type="PANTHER" id="PTHR22848">
    <property type="entry name" value="WD40 REPEAT PROTEIN"/>
    <property type="match status" value="1"/>
</dbReference>
<dbReference type="InterPro" id="IPR045184">
    <property type="entry name" value="SMU1"/>
</dbReference>
<keyword evidence="11" id="KW-1185">Reference proteome</keyword>
<dbReference type="Pfam" id="PF00400">
    <property type="entry name" value="WD40"/>
    <property type="match status" value="4"/>
</dbReference>
<gene>
    <name evidence="10" type="ORF">THAPSDRAFT_262521</name>
</gene>
<feature type="repeat" description="WD" evidence="8">
    <location>
        <begin position="213"/>
        <end position="244"/>
    </location>
</feature>
<dbReference type="GO" id="GO:0071011">
    <property type="term" value="C:precatalytic spliceosome"/>
    <property type="evidence" value="ECO:0000318"/>
    <property type="project" value="GO_Central"/>
</dbReference>